<dbReference type="CDD" id="cd01991">
    <property type="entry name" value="Asn_synthase_B_C"/>
    <property type="match status" value="1"/>
</dbReference>
<feature type="domain" description="Glutamine amidotransferase type-2" evidence="12">
    <location>
        <begin position="2"/>
        <end position="172"/>
    </location>
</feature>
<evidence type="ECO:0000256" key="11">
    <source>
        <dbReference type="PIRSR" id="PIRSR001589-3"/>
    </source>
</evidence>
<reference evidence="13" key="2">
    <citation type="journal article" date="2023" name="Int. J. Mol. Sci.">
        <title>De Novo Assembly and Annotation of 11 Diverse Shrub Willow (Salix) Genomes Reveals Novel Gene Organization in Sex-Linked Regions.</title>
        <authorList>
            <person name="Hyden B."/>
            <person name="Feng K."/>
            <person name="Yates T.B."/>
            <person name="Jawdy S."/>
            <person name="Cereghino C."/>
            <person name="Smart L.B."/>
            <person name="Muchero W."/>
        </authorList>
    </citation>
    <scope>NUCLEOTIDE SEQUENCE</scope>
    <source>
        <tissue evidence="13">Shoot tip</tissue>
    </source>
</reference>
<dbReference type="FunFam" id="3.60.20.10:FF:000024">
    <property type="entry name" value="Asparagine synthetase [glutamine-hydrolyzing]"/>
    <property type="match status" value="1"/>
</dbReference>
<sequence length="575" mass="64839">MCGILAVLGCSDDSQAKRVRVLELSRRLRHRGPDWSGLYQHGGSYLSHQRLAIIDPASGDQPLFNEDQAIVVTVNGEIYNHEELRKRLPNHNTRNMARNFVDMLDGMFSFVLLDTRDNSFIVARDAIGITPLYIGWGLDGSVWISSELKGLNDDCEHFECFPPGHLYSSKSGGLRRWYNPPWFCEAIPSTPYDPLVLRNAFEKAVIKRLMTDVPFGVLLSGWDLIHHWLLLLLLAIWQVLKEFDRVLDFAPSCAEQNSPDLKAAREVADYLGTVHHEFHFSVQDGIDAIEDVIYHIETYDVTTIRASTPMFLMARKIKALGVKMVISGEGSDEIFGGYLYFHKAPNKEELHRETCQKIKALHQYDCLRANKATSAWGLEARVPFLDKDFINVAMAIDPEWKMIKPGQGHIEKWVLRKAFDDEEHPYLPKHILYRQKEQFSDGVGYSWIDGLKAHAAQHVTDKMMQNAEHIYPHNTPATKEAYYYRMIFERFFPQNSARLSVPGGASIACSTATAVQWDAAWSNNLDPSGRAALGVHLSAYEQQTASANAGVVPPKIIGTLPQMMEVSASGVAIHS</sequence>
<dbReference type="InterPro" id="IPR017932">
    <property type="entry name" value="GATase_2_dom"/>
</dbReference>
<reference evidence="13" key="1">
    <citation type="submission" date="2022-11" db="EMBL/GenBank/DDBJ databases">
        <authorList>
            <person name="Hyden B.L."/>
            <person name="Feng K."/>
            <person name="Yates T."/>
            <person name="Jawdy S."/>
            <person name="Smart L.B."/>
            <person name="Muchero W."/>
        </authorList>
    </citation>
    <scope>NUCLEOTIDE SEQUENCE</scope>
    <source>
        <tissue evidence="13">Shoot tip</tissue>
    </source>
</reference>
<dbReference type="InterPro" id="IPR033738">
    <property type="entry name" value="AsnB_N"/>
</dbReference>
<dbReference type="AlphaFoldDB" id="A0A9Q0TR67"/>
<dbReference type="SUPFAM" id="SSF56235">
    <property type="entry name" value="N-terminal nucleophile aminohydrolases (Ntn hydrolases)"/>
    <property type="match status" value="1"/>
</dbReference>
<evidence type="ECO:0000256" key="3">
    <source>
        <dbReference type="ARBA" id="ARBA00022605"/>
    </source>
</evidence>
<dbReference type="FunFam" id="3.40.50.620:FF:000055">
    <property type="entry name" value="Asparagine synthetase [glutamine-hydrolyzing]"/>
    <property type="match status" value="1"/>
</dbReference>
<dbReference type="InterPro" id="IPR014729">
    <property type="entry name" value="Rossmann-like_a/b/a_fold"/>
</dbReference>
<dbReference type="CDD" id="cd00712">
    <property type="entry name" value="AsnB"/>
    <property type="match status" value="1"/>
</dbReference>
<dbReference type="GO" id="GO:0005829">
    <property type="term" value="C:cytosol"/>
    <property type="evidence" value="ECO:0007669"/>
    <property type="project" value="TreeGrafter"/>
</dbReference>
<evidence type="ECO:0000313" key="13">
    <source>
        <dbReference type="EMBL" id="KAJ6716327.1"/>
    </source>
</evidence>
<dbReference type="PANTHER" id="PTHR11772:SF48">
    <property type="entry name" value="ASPARAGINE SYNTHETASE [GLUTAMINE-HYDROLYZING] 1"/>
    <property type="match status" value="1"/>
</dbReference>
<dbReference type="Gene3D" id="3.40.50.620">
    <property type="entry name" value="HUPs"/>
    <property type="match status" value="1"/>
</dbReference>
<dbReference type="Pfam" id="PF00733">
    <property type="entry name" value="Asn_synthase"/>
    <property type="match status" value="1"/>
</dbReference>
<feature type="active site" description="For GATase activity" evidence="10">
    <location>
        <position position="2"/>
    </location>
</feature>
<evidence type="ECO:0000256" key="2">
    <source>
        <dbReference type="ARBA" id="ARBA00022598"/>
    </source>
</evidence>
<evidence type="ECO:0000256" key="7">
    <source>
        <dbReference type="ARBA" id="ARBA00022962"/>
    </source>
</evidence>
<keyword evidence="3 10" id="KW-0028">Amino-acid biosynthesis</keyword>
<comment type="pathway">
    <text evidence="1">Amino-acid biosynthesis; L-asparagine biosynthesis; L-asparagine from L-aspartate (L-Gln route): step 1/1.</text>
</comment>
<dbReference type="InterPro" id="IPR001962">
    <property type="entry name" value="Asn_synthase"/>
</dbReference>
<keyword evidence="6 10" id="KW-0061">Asparagine biosynthesis</keyword>
<dbReference type="GO" id="GO:0004066">
    <property type="term" value="F:asparagine synthase (glutamine-hydrolyzing) activity"/>
    <property type="evidence" value="ECO:0007669"/>
    <property type="project" value="UniProtKB-EC"/>
</dbReference>
<dbReference type="Proteomes" id="UP001151752">
    <property type="component" value="Chromosome 9"/>
</dbReference>
<dbReference type="SUPFAM" id="SSF52402">
    <property type="entry name" value="Adenine nucleotide alpha hydrolases-like"/>
    <property type="match status" value="1"/>
</dbReference>
<keyword evidence="4 9" id="KW-0547">Nucleotide-binding</keyword>
<dbReference type="GO" id="GO:0006950">
    <property type="term" value="P:response to stress"/>
    <property type="evidence" value="ECO:0007669"/>
    <property type="project" value="UniProtKB-ARBA"/>
</dbReference>
<gene>
    <name evidence="13" type="ORF">OIU74_008954</name>
</gene>
<protein>
    <recommendedName>
        <fullName evidence="9">Asparagine synthetase [glutamine-hydrolyzing]</fullName>
        <ecNumber evidence="9">6.3.5.4</ecNumber>
    </recommendedName>
</protein>
<dbReference type="GO" id="GO:0005524">
    <property type="term" value="F:ATP binding"/>
    <property type="evidence" value="ECO:0007669"/>
    <property type="project" value="UniProtKB-KW"/>
</dbReference>
<evidence type="ECO:0000313" key="14">
    <source>
        <dbReference type="Proteomes" id="UP001151752"/>
    </source>
</evidence>
<dbReference type="InterPro" id="IPR029055">
    <property type="entry name" value="Ntn_hydrolases_N"/>
</dbReference>
<proteinExistence type="predicted"/>
<dbReference type="Pfam" id="PF13537">
    <property type="entry name" value="GATase_7"/>
    <property type="match status" value="1"/>
</dbReference>
<keyword evidence="7 10" id="KW-0315">Glutamine amidotransferase</keyword>
<dbReference type="InterPro" id="IPR050795">
    <property type="entry name" value="Asn_Synthetase"/>
</dbReference>
<dbReference type="InterPro" id="IPR006426">
    <property type="entry name" value="Asn_synth_AEB"/>
</dbReference>
<dbReference type="EMBL" id="JAPFFM010000014">
    <property type="protein sequence ID" value="KAJ6716327.1"/>
    <property type="molecule type" value="Genomic_DNA"/>
</dbReference>
<evidence type="ECO:0000256" key="10">
    <source>
        <dbReference type="PIRSR" id="PIRSR001589-1"/>
    </source>
</evidence>
<comment type="caution">
    <text evidence="13">The sequence shown here is derived from an EMBL/GenBank/DDBJ whole genome shotgun (WGS) entry which is preliminary data.</text>
</comment>
<dbReference type="PANTHER" id="PTHR11772">
    <property type="entry name" value="ASPARAGINE SYNTHETASE"/>
    <property type="match status" value="1"/>
</dbReference>
<evidence type="ECO:0000256" key="6">
    <source>
        <dbReference type="ARBA" id="ARBA00022888"/>
    </source>
</evidence>
<dbReference type="NCBIfam" id="NF006949">
    <property type="entry name" value="PRK09431.1"/>
    <property type="match status" value="1"/>
</dbReference>
<keyword evidence="2" id="KW-0436">Ligase</keyword>
<evidence type="ECO:0000256" key="9">
    <source>
        <dbReference type="PIRNR" id="PIRNR001589"/>
    </source>
</evidence>
<evidence type="ECO:0000256" key="8">
    <source>
        <dbReference type="ARBA" id="ARBA00048741"/>
    </source>
</evidence>
<keyword evidence="5 9" id="KW-0067">ATP-binding</keyword>
<dbReference type="PROSITE" id="PS51278">
    <property type="entry name" value="GATASE_TYPE_2"/>
    <property type="match status" value="1"/>
</dbReference>
<dbReference type="Gene3D" id="3.60.20.10">
    <property type="entry name" value="Glutamine Phosphoribosylpyrophosphate, subunit 1, domain 1"/>
    <property type="match status" value="1"/>
</dbReference>
<organism evidence="13 14">
    <name type="scientific">Salix koriyanagi</name>
    <dbReference type="NCBI Taxonomy" id="2511006"/>
    <lineage>
        <taxon>Eukaryota</taxon>
        <taxon>Viridiplantae</taxon>
        <taxon>Streptophyta</taxon>
        <taxon>Embryophyta</taxon>
        <taxon>Tracheophyta</taxon>
        <taxon>Spermatophyta</taxon>
        <taxon>Magnoliopsida</taxon>
        <taxon>eudicotyledons</taxon>
        <taxon>Gunneridae</taxon>
        <taxon>Pentapetalae</taxon>
        <taxon>rosids</taxon>
        <taxon>fabids</taxon>
        <taxon>Malpighiales</taxon>
        <taxon>Salicaceae</taxon>
        <taxon>Saliceae</taxon>
        <taxon>Salix</taxon>
    </lineage>
</organism>
<dbReference type="GO" id="GO:0006529">
    <property type="term" value="P:asparagine biosynthetic process"/>
    <property type="evidence" value="ECO:0007669"/>
    <property type="project" value="UniProtKB-KW"/>
</dbReference>
<evidence type="ECO:0000259" key="12">
    <source>
        <dbReference type="PROSITE" id="PS51278"/>
    </source>
</evidence>
<comment type="catalytic activity">
    <reaction evidence="8 9">
        <text>L-aspartate + L-glutamine + ATP + H2O = L-asparagine + L-glutamate + AMP + diphosphate + H(+)</text>
        <dbReference type="Rhea" id="RHEA:12228"/>
        <dbReference type="ChEBI" id="CHEBI:15377"/>
        <dbReference type="ChEBI" id="CHEBI:15378"/>
        <dbReference type="ChEBI" id="CHEBI:29985"/>
        <dbReference type="ChEBI" id="CHEBI:29991"/>
        <dbReference type="ChEBI" id="CHEBI:30616"/>
        <dbReference type="ChEBI" id="CHEBI:33019"/>
        <dbReference type="ChEBI" id="CHEBI:58048"/>
        <dbReference type="ChEBI" id="CHEBI:58359"/>
        <dbReference type="ChEBI" id="CHEBI:456215"/>
        <dbReference type="EC" id="6.3.5.4"/>
    </reaction>
</comment>
<evidence type="ECO:0000256" key="1">
    <source>
        <dbReference type="ARBA" id="ARBA00005187"/>
    </source>
</evidence>
<accession>A0A9Q0TR67</accession>
<keyword evidence="14" id="KW-1185">Reference proteome</keyword>
<name>A0A9Q0TR67_9ROSI</name>
<evidence type="ECO:0000256" key="4">
    <source>
        <dbReference type="ARBA" id="ARBA00022741"/>
    </source>
</evidence>
<dbReference type="PIRSF" id="PIRSF001589">
    <property type="entry name" value="Asn_synthetase_glu-h"/>
    <property type="match status" value="1"/>
</dbReference>
<feature type="site" description="Important for beta-aspartyl-AMP intermediate formation" evidence="11">
    <location>
        <position position="329"/>
    </location>
</feature>
<evidence type="ECO:0000256" key="5">
    <source>
        <dbReference type="ARBA" id="ARBA00022840"/>
    </source>
</evidence>
<dbReference type="EC" id="6.3.5.4" evidence="9"/>